<reference evidence="7 8" key="1">
    <citation type="submission" date="2018-05" db="EMBL/GenBank/DDBJ databases">
        <title>Genomic Encyclopedia of Type Strains, Phase IV (KMG-IV): sequencing the most valuable type-strain genomes for metagenomic binning, comparative biology and taxonomic classification.</title>
        <authorList>
            <person name="Goeker M."/>
        </authorList>
    </citation>
    <scope>NUCLEOTIDE SEQUENCE [LARGE SCALE GENOMIC DNA]</scope>
    <source>
        <strain evidence="7 8">DSM 16791</strain>
    </source>
</reference>
<dbReference type="EMBL" id="QGTR01000002">
    <property type="protein sequence ID" value="PWW01649.1"/>
    <property type="molecule type" value="Genomic_DNA"/>
</dbReference>
<dbReference type="InterPro" id="IPR011701">
    <property type="entry name" value="MFS"/>
</dbReference>
<dbReference type="Proteomes" id="UP000246352">
    <property type="component" value="Unassembled WGS sequence"/>
</dbReference>
<evidence type="ECO:0000313" key="7">
    <source>
        <dbReference type="EMBL" id="PWW01649.1"/>
    </source>
</evidence>
<dbReference type="GO" id="GO:0022857">
    <property type="term" value="F:transmembrane transporter activity"/>
    <property type="evidence" value="ECO:0007669"/>
    <property type="project" value="InterPro"/>
</dbReference>
<feature type="transmembrane region" description="Helical" evidence="5">
    <location>
        <begin position="356"/>
        <end position="375"/>
    </location>
</feature>
<gene>
    <name evidence="7" type="ORF">DFR52_102312</name>
</gene>
<feature type="domain" description="Major facilitator superfamily (MFS) profile" evidence="6">
    <location>
        <begin position="1"/>
        <end position="458"/>
    </location>
</feature>
<dbReference type="Gene3D" id="1.20.1250.20">
    <property type="entry name" value="MFS general substrate transporter like domains"/>
    <property type="match status" value="1"/>
</dbReference>
<comment type="subcellular location">
    <subcellularLocation>
        <location evidence="1">Membrane</location>
        <topology evidence="1">Multi-pass membrane protein</topology>
    </subcellularLocation>
</comment>
<evidence type="ECO:0000259" key="6">
    <source>
        <dbReference type="PROSITE" id="PS50850"/>
    </source>
</evidence>
<evidence type="ECO:0000256" key="5">
    <source>
        <dbReference type="SAM" id="Phobius"/>
    </source>
</evidence>
<dbReference type="PROSITE" id="PS50850">
    <property type="entry name" value="MFS"/>
    <property type="match status" value="1"/>
</dbReference>
<feature type="transmembrane region" description="Helical" evidence="5">
    <location>
        <begin position="66"/>
        <end position="87"/>
    </location>
</feature>
<feature type="transmembrane region" description="Helical" evidence="5">
    <location>
        <begin position="434"/>
        <end position="453"/>
    </location>
</feature>
<feature type="transmembrane region" description="Helical" evidence="5">
    <location>
        <begin position="159"/>
        <end position="179"/>
    </location>
</feature>
<evidence type="ECO:0000256" key="3">
    <source>
        <dbReference type="ARBA" id="ARBA00022989"/>
    </source>
</evidence>
<dbReference type="OrthoDB" id="2414439at2"/>
<evidence type="ECO:0000256" key="2">
    <source>
        <dbReference type="ARBA" id="ARBA00022692"/>
    </source>
</evidence>
<keyword evidence="8" id="KW-1185">Reference proteome</keyword>
<feature type="transmembrane region" description="Helical" evidence="5">
    <location>
        <begin position="191"/>
        <end position="210"/>
    </location>
</feature>
<evidence type="ECO:0000313" key="8">
    <source>
        <dbReference type="Proteomes" id="UP000246352"/>
    </source>
</evidence>
<dbReference type="PANTHER" id="PTHR42718:SF39">
    <property type="entry name" value="ACTINORHODIN TRANSPORTER-RELATED"/>
    <property type="match status" value="1"/>
</dbReference>
<dbReference type="Pfam" id="PF07690">
    <property type="entry name" value="MFS_1"/>
    <property type="match status" value="1"/>
</dbReference>
<accession>A0A317PN12</accession>
<organism evidence="7 8">
    <name type="scientific">Hoeflea marina</name>
    <dbReference type="NCBI Taxonomy" id="274592"/>
    <lineage>
        <taxon>Bacteria</taxon>
        <taxon>Pseudomonadati</taxon>
        <taxon>Pseudomonadota</taxon>
        <taxon>Alphaproteobacteria</taxon>
        <taxon>Hyphomicrobiales</taxon>
        <taxon>Rhizobiaceae</taxon>
        <taxon>Hoeflea</taxon>
    </lineage>
</organism>
<evidence type="ECO:0000256" key="4">
    <source>
        <dbReference type="ARBA" id="ARBA00023136"/>
    </source>
</evidence>
<dbReference type="GO" id="GO:0016020">
    <property type="term" value="C:membrane"/>
    <property type="evidence" value="ECO:0007669"/>
    <property type="project" value="UniProtKB-SubCell"/>
</dbReference>
<keyword evidence="3 5" id="KW-1133">Transmembrane helix</keyword>
<feature type="transmembrane region" description="Helical" evidence="5">
    <location>
        <begin position="396"/>
        <end position="414"/>
    </location>
</feature>
<dbReference type="PANTHER" id="PTHR42718">
    <property type="entry name" value="MAJOR FACILITATOR SUPERFAMILY MULTIDRUG TRANSPORTER MFSC"/>
    <property type="match status" value="1"/>
</dbReference>
<sequence>MAILLLAGFMNLIDVTIVNVALPSMQSGLAATSSGIEWVVAAYICAFAIGLLPFGRLGDMLGRRNVFLAGIACFSIASALCGMAPTIETLVPARVLQGVSGAMMTPQTLAIAQVIFPIHERAMAFSLFGLTAGLASVAGPLVGGLLIEADLFGLGWRPIFLVNVPVGIFAIIAGLRFIPSMAGNRAIGIDRVGIAIAAATLLLVIFPLVEGRNFDWPLWCFLLMLLSVPMAYGFVRWQGRQARRGRPQLLPVSLLSNRQFLGGTVLVALFFSGVPGFFMVLAVFLQSGFGLDPLHSGLTTMPFPAGVLLASLVSGRLGARFPRQRIFLGSLMLVIGLLWLKALAATIGNAFHSTDFLPPLALAGLGLGTAVSPLFQSVLSSVQGRDAGSASGGVQSFQQVGAALGVAVMGQIFFSRLPQGAGDPHPAFVQALEAAMIYGCITFALVGVFGLLIKPPRHSGEPSGGPAFEAS</sequence>
<proteinExistence type="predicted"/>
<feature type="transmembrane region" description="Helical" evidence="5">
    <location>
        <begin position="260"/>
        <end position="285"/>
    </location>
</feature>
<evidence type="ECO:0000256" key="1">
    <source>
        <dbReference type="ARBA" id="ARBA00004141"/>
    </source>
</evidence>
<protein>
    <submittedName>
        <fullName evidence="7">EmrB/QacA subfamily drug resistance transporter</fullName>
    </submittedName>
</protein>
<feature type="transmembrane region" description="Helical" evidence="5">
    <location>
        <begin position="297"/>
        <end position="314"/>
    </location>
</feature>
<keyword evidence="2 5" id="KW-0812">Transmembrane</keyword>
<feature type="transmembrane region" description="Helical" evidence="5">
    <location>
        <begin position="36"/>
        <end position="54"/>
    </location>
</feature>
<dbReference type="PRINTS" id="PR01036">
    <property type="entry name" value="TCRTETB"/>
</dbReference>
<comment type="caution">
    <text evidence="7">The sequence shown here is derived from an EMBL/GenBank/DDBJ whole genome shotgun (WGS) entry which is preliminary data.</text>
</comment>
<feature type="transmembrane region" description="Helical" evidence="5">
    <location>
        <begin position="216"/>
        <end position="239"/>
    </location>
</feature>
<dbReference type="CDD" id="cd17321">
    <property type="entry name" value="MFS_MMR_MDR_like"/>
    <property type="match status" value="1"/>
</dbReference>
<dbReference type="InterPro" id="IPR036259">
    <property type="entry name" value="MFS_trans_sf"/>
</dbReference>
<keyword evidence="4 5" id="KW-0472">Membrane</keyword>
<dbReference type="SUPFAM" id="SSF103473">
    <property type="entry name" value="MFS general substrate transporter"/>
    <property type="match status" value="1"/>
</dbReference>
<feature type="transmembrane region" description="Helical" evidence="5">
    <location>
        <begin position="326"/>
        <end position="344"/>
    </location>
</feature>
<feature type="transmembrane region" description="Helical" evidence="5">
    <location>
        <begin position="99"/>
        <end position="118"/>
    </location>
</feature>
<feature type="transmembrane region" description="Helical" evidence="5">
    <location>
        <begin position="125"/>
        <end position="147"/>
    </location>
</feature>
<dbReference type="InterPro" id="IPR020846">
    <property type="entry name" value="MFS_dom"/>
</dbReference>
<dbReference type="Gene3D" id="1.20.1720.10">
    <property type="entry name" value="Multidrug resistance protein D"/>
    <property type="match status" value="1"/>
</dbReference>
<name>A0A317PN12_9HYPH</name>
<dbReference type="AlphaFoldDB" id="A0A317PN12"/>